<feature type="region of interest" description="Disordered" evidence="1">
    <location>
        <begin position="278"/>
        <end position="303"/>
    </location>
</feature>
<keyword evidence="3" id="KW-1185">Reference proteome</keyword>
<protein>
    <submittedName>
        <fullName evidence="2">Uncharacterized protein</fullName>
    </submittedName>
</protein>
<sequence>MTGVRNLLLVLNEVPTPTLLTLLAAMPHLEKLEFKGHLSKEEGPTLIVPSLEELVVSNETILRYLQVPNALSIRISGAEIKGHSSISQLEAPSLRTLAINSSLASAVSADLSPHLTSLTWLDPAHGCAVAARSFDSLTRIFFDHISPRKECNDFCELILRYPASCRSLHTLEMRAYPEWDILLHMVQRRNLLPGLGVARLTTLKIPGYPAPLLLVPLTELLGGRSPQPMPPIGELCLGMVDAPYFDVNVPGCEDCIDSRMSCASRLDRHDKKKFDMLATEDGNSKVSERESPEQAKVTPLRGSDPPLPEELQTWFDGWSVRRTVWYAKWIDWNRHSGRKAACDRHDYRELVSITGDLLQGISFDSLVLYLLSREELY</sequence>
<dbReference type="SUPFAM" id="SSF52047">
    <property type="entry name" value="RNI-like"/>
    <property type="match status" value="1"/>
</dbReference>
<proteinExistence type="predicted"/>
<dbReference type="OrthoDB" id="3175696at2759"/>
<organism evidence="2 3">
    <name type="scientific">Serendipita vermifera MAFF 305830</name>
    <dbReference type="NCBI Taxonomy" id="933852"/>
    <lineage>
        <taxon>Eukaryota</taxon>
        <taxon>Fungi</taxon>
        <taxon>Dikarya</taxon>
        <taxon>Basidiomycota</taxon>
        <taxon>Agaricomycotina</taxon>
        <taxon>Agaricomycetes</taxon>
        <taxon>Sebacinales</taxon>
        <taxon>Serendipitaceae</taxon>
        <taxon>Serendipita</taxon>
    </lineage>
</organism>
<gene>
    <name evidence="2" type="ORF">M408DRAFT_326960</name>
</gene>
<dbReference type="HOGENOM" id="CLU_062292_0_0_1"/>
<name>A0A0C3BLL8_SERVB</name>
<feature type="compositionally biased region" description="Basic and acidic residues" evidence="1">
    <location>
        <begin position="282"/>
        <end position="293"/>
    </location>
</feature>
<accession>A0A0C3BLL8</accession>
<evidence type="ECO:0000313" key="2">
    <source>
        <dbReference type="EMBL" id="KIM32366.1"/>
    </source>
</evidence>
<reference evidence="2 3" key="1">
    <citation type="submission" date="2014-04" db="EMBL/GenBank/DDBJ databases">
        <authorList>
            <consortium name="DOE Joint Genome Institute"/>
            <person name="Kuo A."/>
            <person name="Zuccaro A."/>
            <person name="Kohler A."/>
            <person name="Nagy L.G."/>
            <person name="Floudas D."/>
            <person name="Copeland A."/>
            <person name="Barry K.W."/>
            <person name="Cichocki N."/>
            <person name="Veneault-Fourrey C."/>
            <person name="LaButti K."/>
            <person name="Lindquist E.A."/>
            <person name="Lipzen A."/>
            <person name="Lundell T."/>
            <person name="Morin E."/>
            <person name="Murat C."/>
            <person name="Sun H."/>
            <person name="Tunlid A."/>
            <person name="Henrissat B."/>
            <person name="Grigoriev I.V."/>
            <person name="Hibbett D.S."/>
            <person name="Martin F."/>
            <person name="Nordberg H.P."/>
            <person name="Cantor M.N."/>
            <person name="Hua S.X."/>
        </authorList>
    </citation>
    <scope>NUCLEOTIDE SEQUENCE [LARGE SCALE GENOMIC DNA]</scope>
    <source>
        <strain evidence="2 3">MAFF 305830</strain>
    </source>
</reference>
<evidence type="ECO:0000313" key="3">
    <source>
        <dbReference type="Proteomes" id="UP000054097"/>
    </source>
</evidence>
<evidence type="ECO:0000256" key="1">
    <source>
        <dbReference type="SAM" id="MobiDB-lite"/>
    </source>
</evidence>
<dbReference type="AlphaFoldDB" id="A0A0C3BLL8"/>
<reference evidence="3" key="2">
    <citation type="submission" date="2015-01" db="EMBL/GenBank/DDBJ databases">
        <title>Evolutionary Origins and Diversification of the Mycorrhizal Mutualists.</title>
        <authorList>
            <consortium name="DOE Joint Genome Institute"/>
            <consortium name="Mycorrhizal Genomics Consortium"/>
            <person name="Kohler A."/>
            <person name="Kuo A."/>
            <person name="Nagy L.G."/>
            <person name="Floudas D."/>
            <person name="Copeland A."/>
            <person name="Barry K.W."/>
            <person name="Cichocki N."/>
            <person name="Veneault-Fourrey C."/>
            <person name="LaButti K."/>
            <person name="Lindquist E.A."/>
            <person name="Lipzen A."/>
            <person name="Lundell T."/>
            <person name="Morin E."/>
            <person name="Murat C."/>
            <person name="Riley R."/>
            <person name="Ohm R."/>
            <person name="Sun H."/>
            <person name="Tunlid A."/>
            <person name="Henrissat B."/>
            <person name="Grigoriev I.V."/>
            <person name="Hibbett D.S."/>
            <person name="Martin F."/>
        </authorList>
    </citation>
    <scope>NUCLEOTIDE SEQUENCE [LARGE SCALE GENOMIC DNA]</scope>
    <source>
        <strain evidence="3">MAFF 305830</strain>
    </source>
</reference>
<dbReference type="EMBL" id="KN824280">
    <property type="protein sequence ID" value="KIM32366.1"/>
    <property type="molecule type" value="Genomic_DNA"/>
</dbReference>
<dbReference type="Proteomes" id="UP000054097">
    <property type="component" value="Unassembled WGS sequence"/>
</dbReference>